<evidence type="ECO:0000256" key="9">
    <source>
        <dbReference type="ARBA" id="ARBA00022989"/>
    </source>
</evidence>
<evidence type="ECO:0000313" key="20">
    <source>
        <dbReference type="EMBL" id="CAH2235383.1"/>
    </source>
</evidence>
<dbReference type="InterPro" id="IPR011009">
    <property type="entry name" value="Kinase-like_dom_sf"/>
</dbReference>
<evidence type="ECO:0000256" key="2">
    <source>
        <dbReference type="ARBA" id="ARBA00011902"/>
    </source>
</evidence>
<dbReference type="InterPro" id="IPR008266">
    <property type="entry name" value="Tyr_kinase_AS"/>
</dbReference>
<keyword evidence="12" id="KW-0325">Glycoprotein</keyword>
<dbReference type="PANTHER" id="PTHR24416">
    <property type="entry name" value="TYROSINE-PROTEIN KINASE RECEPTOR"/>
    <property type="match status" value="1"/>
</dbReference>
<dbReference type="Proteomes" id="UP000838756">
    <property type="component" value="Unassembled WGS sequence"/>
</dbReference>
<dbReference type="GO" id="GO:0004714">
    <property type="term" value="F:transmembrane receptor protein tyrosine kinase activity"/>
    <property type="evidence" value="ECO:0007669"/>
    <property type="project" value="UniProtKB-EC"/>
</dbReference>
<dbReference type="InterPro" id="IPR020635">
    <property type="entry name" value="Tyr_kinase_cat_dom"/>
</dbReference>
<feature type="active site" description="Proton acceptor" evidence="14">
    <location>
        <position position="468"/>
    </location>
</feature>
<organism evidence="20 21">
    <name type="scientific">Pararge aegeria aegeria</name>
    <dbReference type="NCBI Taxonomy" id="348720"/>
    <lineage>
        <taxon>Eukaryota</taxon>
        <taxon>Metazoa</taxon>
        <taxon>Ecdysozoa</taxon>
        <taxon>Arthropoda</taxon>
        <taxon>Hexapoda</taxon>
        <taxon>Insecta</taxon>
        <taxon>Pterygota</taxon>
        <taxon>Neoptera</taxon>
        <taxon>Endopterygota</taxon>
        <taxon>Lepidoptera</taxon>
        <taxon>Glossata</taxon>
        <taxon>Ditrysia</taxon>
        <taxon>Papilionoidea</taxon>
        <taxon>Nymphalidae</taxon>
        <taxon>Satyrinae</taxon>
        <taxon>Satyrini</taxon>
        <taxon>Parargina</taxon>
        <taxon>Pararge</taxon>
    </lineage>
</organism>
<evidence type="ECO:0000256" key="5">
    <source>
        <dbReference type="ARBA" id="ARBA00022729"/>
    </source>
</evidence>
<dbReference type="CDD" id="cd00192">
    <property type="entry name" value="PTKc"/>
    <property type="match status" value="1"/>
</dbReference>
<dbReference type="SMART" id="SM00219">
    <property type="entry name" value="TyrKc"/>
    <property type="match status" value="1"/>
</dbReference>
<feature type="binding site" evidence="16">
    <location>
        <position position="473"/>
    </location>
    <ligand>
        <name>Mg(2+)</name>
        <dbReference type="ChEBI" id="CHEBI:18420"/>
    </ligand>
</feature>
<evidence type="ECO:0000256" key="12">
    <source>
        <dbReference type="ARBA" id="ARBA00023180"/>
    </source>
</evidence>
<dbReference type="OrthoDB" id="546826at2759"/>
<dbReference type="EMBL" id="CAKXAJ010025123">
    <property type="protein sequence ID" value="CAH2235383.1"/>
    <property type="molecule type" value="Genomic_DNA"/>
</dbReference>
<evidence type="ECO:0000256" key="14">
    <source>
        <dbReference type="PIRSR" id="PIRSR000615-1"/>
    </source>
</evidence>
<dbReference type="Pfam" id="PF07714">
    <property type="entry name" value="PK_Tyr_Ser-Thr"/>
    <property type="match status" value="1"/>
</dbReference>
<gene>
    <name evidence="20" type="primary">jg5951</name>
    <name evidence="20" type="ORF">PAEG_LOCUS13045</name>
</gene>
<name>A0A8S4REP4_9NEOP</name>
<dbReference type="GO" id="GO:0046872">
    <property type="term" value="F:metal ion binding"/>
    <property type="evidence" value="ECO:0007669"/>
    <property type="project" value="UniProtKB-KW"/>
</dbReference>
<feature type="binding site" evidence="15">
    <location>
        <begin position="375"/>
        <end position="381"/>
    </location>
    <ligand>
        <name>ATP</name>
        <dbReference type="ChEBI" id="CHEBI:30616"/>
    </ligand>
</feature>
<keyword evidence="16" id="KW-0479">Metal-binding</keyword>
<evidence type="ECO:0000256" key="18">
    <source>
        <dbReference type="SAM" id="Phobius"/>
    </source>
</evidence>
<dbReference type="GO" id="GO:0005886">
    <property type="term" value="C:plasma membrane"/>
    <property type="evidence" value="ECO:0007669"/>
    <property type="project" value="TreeGrafter"/>
</dbReference>
<dbReference type="InterPro" id="IPR050122">
    <property type="entry name" value="RTK"/>
</dbReference>
<protein>
    <recommendedName>
        <fullName evidence="2">receptor protein-tyrosine kinase</fullName>
        <ecNumber evidence="2">2.7.10.1</ecNumber>
    </recommendedName>
</protein>
<dbReference type="PROSITE" id="PS00107">
    <property type="entry name" value="PROTEIN_KINASE_ATP"/>
    <property type="match status" value="1"/>
</dbReference>
<comment type="catalytic activity">
    <reaction evidence="13">
        <text>L-tyrosyl-[protein] + ATP = O-phospho-L-tyrosyl-[protein] + ADP + H(+)</text>
        <dbReference type="Rhea" id="RHEA:10596"/>
        <dbReference type="Rhea" id="RHEA-COMP:10136"/>
        <dbReference type="Rhea" id="RHEA-COMP:20101"/>
        <dbReference type="ChEBI" id="CHEBI:15378"/>
        <dbReference type="ChEBI" id="CHEBI:30616"/>
        <dbReference type="ChEBI" id="CHEBI:46858"/>
        <dbReference type="ChEBI" id="CHEBI:61978"/>
        <dbReference type="ChEBI" id="CHEBI:456216"/>
        <dbReference type="EC" id="2.7.10.1"/>
    </reaction>
</comment>
<evidence type="ECO:0000256" key="11">
    <source>
        <dbReference type="ARBA" id="ARBA00023137"/>
    </source>
</evidence>
<keyword evidence="21" id="KW-1185">Reference proteome</keyword>
<dbReference type="GO" id="GO:0043235">
    <property type="term" value="C:receptor complex"/>
    <property type="evidence" value="ECO:0007669"/>
    <property type="project" value="TreeGrafter"/>
</dbReference>
<evidence type="ECO:0000256" key="16">
    <source>
        <dbReference type="PIRSR" id="PIRSR000615-3"/>
    </source>
</evidence>
<dbReference type="GO" id="GO:0005524">
    <property type="term" value="F:ATP binding"/>
    <property type="evidence" value="ECO:0007669"/>
    <property type="project" value="UniProtKB-UniRule"/>
</dbReference>
<accession>A0A8S4REP4</accession>
<keyword evidence="6 15" id="KW-0547">Nucleotide-binding</keyword>
<evidence type="ECO:0000256" key="10">
    <source>
        <dbReference type="ARBA" id="ARBA00023136"/>
    </source>
</evidence>
<sequence length="638" mass="72139">MSAGYLNCISVYQQYPSLTPKLQEERKLCERNFLSHNYTDGKPPNITIKKRREYKVSVTATPSNHMQIVALLNEHNSDEVPVSNRSVILQKLPLNDTCTIRVKGKYSMTNLTYHTPTCEEIPLCEPPPQIPENVTMVVSKEVDSDLWSVHVRWAKQRPAPYDYNVTLRANSVQSTVVLGNVTEVNFKNVKGRGLYNVSVVARIPGKIPAVAIQRNIFPARETIPISTSLMIGVMCAAALLTVSTLLVFIHYVRRRLVSKYSTKIYFPGVLEKIPEDVEKDESSQESGSEDQWEVRLDRLLLHEVIGEGAFGVVRRGTLAPTDKNVAVKMLKDFPSLEEIRSFRAEMELMKSVGAHPHVVSLVGCCSGRRPLIVAEYCSRGDLLTYLRCSWDLMVSRRNAKYSNNNKECTNYRYDQFKNTPESKFVANRLYELEGVCDTELTLLDLLSFCRQVAMGMEFLASNRVVHRDLAARNILVTADRTLKIADFGLSRDVYQENQYKQKSNGKMPVKWMALESLTHRIYTTQTDVWSFGVVMWEVVTVGGAPYAGVSAARLPRLLAAGYRMPRPLNCSAPLYQLMMSCWNDRPRSRPTFSDLHIALDELLTASADHYLSLALPVLVPEEGTPNAPLSQYVRNLMR</sequence>
<evidence type="ECO:0000256" key="1">
    <source>
        <dbReference type="ARBA" id="ARBA00004479"/>
    </source>
</evidence>
<dbReference type="EC" id="2.7.10.1" evidence="2"/>
<comment type="subcellular location">
    <subcellularLocation>
        <location evidence="1">Membrane</location>
        <topology evidence="1">Single-pass type I membrane protein</topology>
    </subcellularLocation>
</comment>
<dbReference type="PROSITE" id="PS00109">
    <property type="entry name" value="PROTEIN_KINASE_TYR"/>
    <property type="match status" value="1"/>
</dbReference>
<dbReference type="GO" id="GO:1902533">
    <property type="term" value="P:positive regulation of intracellular signal transduction"/>
    <property type="evidence" value="ECO:0007669"/>
    <property type="project" value="UniProtKB-ARBA"/>
</dbReference>
<feature type="transmembrane region" description="Helical" evidence="18">
    <location>
        <begin position="229"/>
        <end position="252"/>
    </location>
</feature>
<evidence type="ECO:0000256" key="3">
    <source>
        <dbReference type="ARBA" id="ARBA00022679"/>
    </source>
</evidence>
<keyword evidence="9 18" id="KW-1133">Transmembrane helix</keyword>
<dbReference type="InterPro" id="IPR017441">
    <property type="entry name" value="Protein_kinase_ATP_BS"/>
</dbReference>
<dbReference type="InterPro" id="IPR000719">
    <property type="entry name" value="Prot_kinase_dom"/>
</dbReference>
<dbReference type="AlphaFoldDB" id="A0A8S4REP4"/>
<dbReference type="Pfam" id="PF23008">
    <property type="entry name" value="FN3_Tor_3rd"/>
    <property type="match status" value="1"/>
</dbReference>
<keyword evidence="7" id="KW-0418">Kinase</keyword>
<evidence type="ECO:0000256" key="6">
    <source>
        <dbReference type="ARBA" id="ARBA00022741"/>
    </source>
</evidence>
<evidence type="ECO:0000256" key="4">
    <source>
        <dbReference type="ARBA" id="ARBA00022692"/>
    </source>
</evidence>
<dbReference type="PROSITE" id="PS50011">
    <property type="entry name" value="PROTEIN_KINASE_DOM"/>
    <property type="match status" value="1"/>
</dbReference>
<evidence type="ECO:0000259" key="19">
    <source>
        <dbReference type="PROSITE" id="PS50011"/>
    </source>
</evidence>
<evidence type="ECO:0000256" key="13">
    <source>
        <dbReference type="ARBA" id="ARBA00051243"/>
    </source>
</evidence>
<reference evidence="20" key="1">
    <citation type="submission" date="2022-03" db="EMBL/GenBank/DDBJ databases">
        <authorList>
            <person name="Lindestad O."/>
        </authorList>
    </citation>
    <scope>NUCLEOTIDE SEQUENCE</scope>
</reference>
<keyword evidence="8 15" id="KW-0067">ATP-binding</keyword>
<proteinExistence type="predicted"/>
<comment type="caution">
    <text evidence="20">The sequence shown here is derived from an EMBL/GenBank/DDBJ whole genome shotgun (WGS) entry which is preliminary data.</text>
</comment>
<evidence type="ECO:0000313" key="21">
    <source>
        <dbReference type="Proteomes" id="UP000838756"/>
    </source>
</evidence>
<dbReference type="PANTHER" id="PTHR24416:SF620">
    <property type="entry name" value="TYROSINE-PROTEIN KINASE RECEPTOR TORSO"/>
    <property type="match status" value="1"/>
</dbReference>
<dbReference type="FunFam" id="1.10.510.10:FF:000190">
    <property type="entry name" value="Proto-oncogene tyrosine-protein kinase receptor Ret"/>
    <property type="match status" value="1"/>
</dbReference>
<feature type="binding site" evidence="15">
    <location>
        <position position="472"/>
    </location>
    <ligand>
        <name>ATP</name>
        <dbReference type="ChEBI" id="CHEBI:30616"/>
    </ligand>
</feature>
<keyword evidence="11" id="KW-0829">Tyrosine-protein kinase</keyword>
<dbReference type="GO" id="GO:0007169">
    <property type="term" value="P:cell surface receptor protein tyrosine kinase signaling pathway"/>
    <property type="evidence" value="ECO:0007669"/>
    <property type="project" value="TreeGrafter"/>
</dbReference>
<keyword evidence="10 18" id="KW-0472">Membrane</keyword>
<feature type="domain" description="Protein kinase" evidence="19">
    <location>
        <begin position="299"/>
        <end position="599"/>
    </location>
</feature>
<feature type="binding site" evidence="15 17">
    <location>
        <position position="328"/>
    </location>
    <ligand>
        <name>ATP</name>
        <dbReference type="ChEBI" id="CHEBI:30616"/>
    </ligand>
</feature>
<evidence type="ECO:0000256" key="8">
    <source>
        <dbReference type="ARBA" id="ARBA00022840"/>
    </source>
</evidence>
<dbReference type="Gene3D" id="1.10.510.10">
    <property type="entry name" value="Transferase(Phosphotransferase) domain 1"/>
    <property type="match status" value="1"/>
</dbReference>
<dbReference type="InterPro" id="IPR001245">
    <property type="entry name" value="Ser-Thr/Tyr_kinase_cat_dom"/>
</dbReference>
<dbReference type="Gene3D" id="3.30.200.20">
    <property type="entry name" value="Phosphorylase Kinase, domain 1"/>
    <property type="match status" value="1"/>
</dbReference>
<keyword evidence="5" id="KW-0732">Signal</keyword>
<evidence type="ECO:0000256" key="17">
    <source>
        <dbReference type="PROSITE-ProRule" id="PRU10141"/>
    </source>
</evidence>
<evidence type="ECO:0000256" key="7">
    <source>
        <dbReference type="ARBA" id="ARBA00022777"/>
    </source>
</evidence>
<dbReference type="InterPro" id="IPR054166">
    <property type="entry name" value="Tor_FN3_3nd"/>
</dbReference>
<keyword evidence="4 18" id="KW-0812">Transmembrane</keyword>
<evidence type="ECO:0000256" key="15">
    <source>
        <dbReference type="PIRSR" id="PIRSR000615-2"/>
    </source>
</evidence>
<feature type="binding site" evidence="15">
    <location>
        <begin position="306"/>
        <end position="313"/>
    </location>
    <ligand>
        <name>ATP</name>
        <dbReference type="ChEBI" id="CHEBI:30616"/>
    </ligand>
</feature>
<keyword evidence="16" id="KW-0460">Magnesium</keyword>
<keyword evidence="3" id="KW-0808">Transferase</keyword>
<feature type="binding site" evidence="16">
    <location>
        <position position="486"/>
    </location>
    <ligand>
        <name>Mg(2+)</name>
        <dbReference type="ChEBI" id="CHEBI:18420"/>
    </ligand>
</feature>
<dbReference type="SUPFAM" id="SSF56112">
    <property type="entry name" value="Protein kinase-like (PK-like)"/>
    <property type="match status" value="1"/>
</dbReference>